<keyword evidence="2" id="KW-0442">Lipid degradation</keyword>
<keyword evidence="2" id="KW-0378">Hydrolase</keyword>
<feature type="short sequence motif" description="GXGXXG" evidence="2">
    <location>
        <begin position="84"/>
        <end position="89"/>
    </location>
</feature>
<evidence type="ECO:0000259" key="3">
    <source>
        <dbReference type="PROSITE" id="PS51635"/>
    </source>
</evidence>
<feature type="active site" description="Nucleophile" evidence="2">
    <location>
        <position position="115"/>
    </location>
</feature>
<dbReference type="InterPro" id="IPR002641">
    <property type="entry name" value="PNPLA_dom"/>
</dbReference>
<geneLocation type="plasmid" evidence="4 6">
    <name>pSchITTGS70a</name>
</geneLocation>
<evidence type="ECO:0000313" key="4">
    <source>
        <dbReference type="EMBL" id="WVT06034.1"/>
    </source>
</evidence>
<dbReference type="PROSITE" id="PS51635">
    <property type="entry name" value="PNPLA"/>
    <property type="match status" value="1"/>
</dbReference>
<feature type="domain" description="PNPLA" evidence="3">
    <location>
        <begin position="80"/>
        <end position="271"/>
    </location>
</feature>
<evidence type="ECO:0000313" key="5">
    <source>
        <dbReference type="EMBL" id="WVT06742.1"/>
    </source>
</evidence>
<evidence type="ECO:0000256" key="2">
    <source>
        <dbReference type="PROSITE-ProRule" id="PRU01161"/>
    </source>
</evidence>
<gene>
    <name evidence="4" type="ORF">RB548_21280</name>
    <name evidence="5" type="ORF">RB548_28510</name>
</gene>
<proteinExistence type="predicted"/>
<dbReference type="Pfam" id="PF01734">
    <property type="entry name" value="Patatin"/>
    <property type="match status" value="1"/>
</dbReference>
<dbReference type="InterPro" id="IPR016035">
    <property type="entry name" value="Acyl_Trfase/lysoPLipase"/>
</dbReference>
<sequence length="399" mass="44286">MPLLLASGLLTACVAGPERVSVPAEQASAVQIEQVDLARFWGDEVTPSLRSLIAQQYTQTRTAVRSGRRPSTAVNHVDFLAISGGGADGAFAAGYLTGWTERGNRPQFEVVTGVSTGALAAPFAFLGPDHDNELREVFTQYGDRDIYRNLGLIGVMGRGLYDIGPLRQLIGRYLTEKMVEEIAAQYRVGRRLLIQTTNIDAQRPVVWDLSAIAASARTDRREHMIDILLASAAIPAVFPPVRIDVRLDGQARQELHVDGGTVAQVFFAPPNIELSGYEKHYLGHARSRTLYLLRNGRLTPEYAETEETALGIARRSIETLIKYQAISDLMRLQLQTTAARGQLYYASIPDQFTLRPKSEFDRSYMQKLFAAGHEEGRLARWRKQPPLTPVQAAERRKPD</sequence>
<dbReference type="Proteomes" id="UP001432360">
    <property type="component" value="Plasmid pSchITTGS70d"/>
</dbReference>
<keyword evidence="6" id="KW-1185">Reference proteome</keyword>
<dbReference type="Gene3D" id="3.40.1090.10">
    <property type="entry name" value="Cytosolic phospholipase A2 catalytic domain"/>
    <property type="match status" value="1"/>
</dbReference>
<dbReference type="RefSeq" id="WP_331375103.1">
    <property type="nucleotide sequence ID" value="NZ_CP133149.1"/>
</dbReference>
<name>A0ABZ2BER4_9HYPH</name>
<dbReference type="SUPFAM" id="SSF52151">
    <property type="entry name" value="FabD/lysophospholipase-like"/>
    <property type="match status" value="1"/>
</dbReference>
<keyword evidence="4" id="KW-0614">Plasmid</keyword>
<evidence type="ECO:0000313" key="6">
    <source>
        <dbReference type="Proteomes" id="UP001432360"/>
    </source>
</evidence>
<feature type="active site" description="Proton acceptor" evidence="2">
    <location>
        <position position="258"/>
    </location>
</feature>
<geneLocation type="plasmid" evidence="5 6">
    <name>pSchITTGS70d</name>
</geneLocation>
<feature type="short sequence motif" description="GXSXG" evidence="2">
    <location>
        <begin position="113"/>
        <end position="117"/>
    </location>
</feature>
<dbReference type="EMBL" id="CP133152">
    <property type="protein sequence ID" value="WVT06742.1"/>
    <property type="molecule type" value="Genomic_DNA"/>
</dbReference>
<feature type="short sequence motif" description="DGA/G" evidence="2">
    <location>
        <begin position="258"/>
        <end position="260"/>
    </location>
</feature>
<dbReference type="EMBL" id="CP133149">
    <property type="protein sequence ID" value="WVT06034.1"/>
    <property type="molecule type" value="Genomic_DNA"/>
</dbReference>
<reference evidence="4" key="1">
    <citation type="submission" date="2023-08" db="EMBL/GenBank/DDBJ databases">
        <title>Complete genome sequence of Sinorhizobium chiapanecum ITTG S70 isolated from Acaciella angustissima nodules in Chiapas-Mexico.</title>
        <authorList>
            <person name="Rincon-Rosales R."/>
            <person name="Rogel M.A."/>
            <person name="Rincon-Medina C.I."/>
            <person name="Guerrero G."/>
            <person name="Manzano-Gomez L.A."/>
            <person name="Lopez-Lopez A."/>
            <person name="Rincon Molina F.A."/>
            <person name="Martinez-Romero E."/>
        </authorList>
    </citation>
    <scope>NUCLEOTIDE SEQUENCE</scope>
    <source>
        <strain evidence="4">ITTG S70</strain>
        <plasmid evidence="4">pSchITTGS70a</plasmid>
        <plasmid evidence="5">pSchITTGS70d</plasmid>
    </source>
</reference>
<evidence type="ECO:0000256" key="1">
    <source>
        <dbReference type="ARBA" id="ARBA00023098"/>
    </source>
</evidence>
<keyword evidence="1 2" id="KW-0443">Lipid metabolism</keyword>
<organism evidence="4 6">
    <name type="scientific">Sinorhizobium chiapasense</name>
    <dbReference type="NCBI Taxonomy" id="501572"/>
    <lineage>
        <taxon>Bacteria</taxon>
        <taxon>Pseudomonadati</taxon>
        <taxon>Pseudomonadota</taxon>
        <taxon>Alphaproteobacteria</taxon>
        <taxon>Hyphomicrobiales</taxon>
        <taxon>Rhizobiaceae</taxon>
        <taxon>Sinorhizobium/Ensifer group</taxon>
        <taxon>Sinorhizobium</taxon>
    </lineage>
</organism>
<protein>
    <submittedName>
        <fullName evidence="4">Patatin-like phospholipase family protein</fullName>
    </submittedName>
</protein>
<accession>A0ABZ2BER4</accession>
<dbReference type="Proteomes" id="UP001432360">
    <property type="component" value="Plasmid pSchITTGS70a"/>
</dbReference>